<evidence type="ECO:0000256" key="9">
    <source>
        <dbReference type="ARBA" id="ARBA00022723"/>
    </source>
</evidence>
<dbReference type="InterPro" id="IPR013083">
    <property type="entry name" value="Znf_RING/FYVE/PHD"/>
</dbReference>
<evidence type="ECO:0000256" key="16">
    <source>
        <dbReference type="ARBA" id="ARBA00023242"/>
    </source>
</evidence>
<comment type="pathway">
    <text evidence="4">Protein modification; protein ubiquitination.</text>
</comment>
<evidence type="ECO:0000256" key="6">
    <source>
        <dbReference type="ARBA" id="ARBA00022490"/>
    </source>
</evidence>
<dbReference type="EC" id="2.3.2.27" evidence="5"/>
<gene>
    <name evidence="22" type="primary">LOC100377562</name>
</gene>
<evidence type="ECO:0000256" key="15">
    <source>
        <dbReference type="ARBA" id="ARBA00023204"/>
    </source>
</evidence>
<dbReference type="Gene3D" id="3.30.40.10">
    <property type="entry name" value="Zinc/RING finger domain, C3HC4 (zinc finger)"/>
    <property type="match status" value="1"/>
</dbReference>
<feature type="coiled-coil region" evidence="18">
    <location>
        <begin position="785"/>
        <end position="819"/>
    </location>
</feature>
<dbReference type="InterPro" id="IPR001680">
    <property type="entry name" value="WD40_rpt"/>
</dbReference>
<dbReference type="InterPro" id="IPR056527">
    <property type="entry name" value="WD40_RFWD3"/>
</dbReference>
<keyword evidence="11" id="KW-0227">DNA damage</keyword>
<dbReference type="Gene3D" id="2.130.10.10">
    <property type="entry name" value="YVTN repeat-like/Quinoprotein amine dehydrogenase"/>
    <property type="match status" value="1"/>
</dbReference>
<keyword evidence="6" id="KW-0963">Cytoplasm</keyword>
<name>A0ABM0GLQ1_SACKO</name>
<evidence type="ECO:0000256" key="13">
    <source>
        <dbReference type="ARBA" id="ARBA00022786"/>
    </source>
</evidence>
<feature type="compositionally biased region" description="Polar residues" evidence="19">
    <location>
        <begin position="128"/>
        <end position="156"/>
    </location>
</feature>
<dbReference type="SMART" id="SM00184">
    <property type="entry name" value="RING"/>
    <property type="match status" value="1"/>
</dbReference>
<accession>A0ABM0GLQ1</accession>
<evidence type="ECO:0000256" key="1">
    <source>
        <dbReference type="ARBA" id="ARBA00000900"/>
    </source>
</evidence>
<dbReference type="RefSeq" id="XP_002732699.2">
    <property type="nucleotide sequence ID" value="XM_002732653.2"/>
</dbReference>
<dbReference type="InterPro" id="IPR001841">
    <property type="entry name" value="Znf_RING"/>
</dbReference>
<feature type="compositionally biased region" description="Polar residues" evidence="19">
    <location>
        <begin position="56"/>
        <end position="72"/>
    </location>
</feature>
<dbReference type="Proteomes" id="UP000694865">
    <property type="component" value="Unplaced"/>
</dbReference>
<evidence type="ECO:0000256" key="7">
    <source>
        <dbReference type="ARBA" id="ARBA00022574"/>
    </source>
</evidence>
<protein>
    <recommendedName>
        <fullName evidence="5">RING-type E3 ubiquitin transferase</fullName>
        <ecNumber evidence="5">2.3.2.27</ecNumber>
    </recommendedName>
</protein>
<keyword evidence="13" id="KW-0833">Ubl conjugation pathway</keyword>
<dbReference type="PANTHER" id="PTHR16047">
    <property type="entry name" value="RFWD3 PROTEIN"/>
    <property type="match status" value="1"/>
</dbReference>
<feature type="region of interest" description="Disordered" evidence="19">
    <location>
        <begin position="55"/>
        <end position="163"/>
    </location>
</feature>
<comment type="catalytic activity">
    <reaction evidence="1">
        <text>S-ubiquitinyl-[E2 ubiquitin-conjugating enzyme]-L-cysteine + [acceptor protein]-L-lysine = [E2 ubiquitin-conjugating enzyme]-L-cysteine + N(6)-ubiquitinyl-[acceptor protein]-L-lysine.</text>
        <dbReference type="EC" id="2.3.2.27"/>
    </reaction>
</comment>
<dbReference type="PROSITE" id="PS50089">
    <property type="entry name" value="ZF_RING_2"/>
    <property type="match status" value="1"/>
</dbReference>
<evidence type="ECO:0000256" key="4">
    <source>
        <dbReference type="ARBA" id="ARBA00004906"/>
    </source>
</evidence>
<dbReference type="Pfam" id="PF23419">
    <property type="entry name" value="WD40_RFWD3"/>
    <property type="match status" value="1"/>
</dbReference>
<keyword evidence="7" id="KW-0853">WD repeat</keyword>
<feature type="compositionally biased region" description="Acidic residues" evidence="19">
    <location>
        <begin position="73"/>
        <end position="96"/>
    </location>
</feature>
<dbReference type="PANTHER" id="PTHR16047:SF7">
    <property type="entry name" value="E3 UBIQUITIN-PROTEIN LIGASE RFWD3"/>
    <property type="match status" value="1"/>
</dbReference>
<evidence type="ECO:0000256" key="17">
    <source>
        <dbReference type="PROSITE-ProRule" id="PRU00175"/>
    </source>
</evidence>
<evidence type="ECO:0000256" key="3">
    <source>
        <dbReference type="ARBA" id="ARBA00004496"/>
    </source>
</evidence>
<keyword evidence="18" id="KW-0175">Coiled coil</keyword>
<comment type="subcellular location">
    <subcellularLocation>
        <location evidence="3">Cytoplasm</location>
    </subcellularLocation>
    <subcellularLocation>
        <location evidence="2">Nucleus</location>
        <location evidence="2">PML body</location>
    </subcellularLocation>
</comment>
<evidence type="ECO:0000256" key="19">
    <source>
        <dbReference type="SAM" id="MobiDB-lite"/>
    </source>
</evidence>
<evidence type="ECO:0000256" key="10">
    <source>
        <dbReference type="ARBA" id="ARBA00022737"/>
    </source>
</evidence>
<evidence type="ECO:0000256" key="18">
    <source>
        <dbReference type="SAM" id="Coils"/>
    </source>
</evidence>
<dbReference type="InterPro" id="IPR037381">
    <property type="entry name" value="RFWD3"/>
</dbReference>
<sequence length="1192" mass="125878">MSMSLYDDVMEVDLTLSDNDDTDDDDRVVEINTVHDSDETIYDSDSGDDAVLVDARSQSSSRLQPNRVPEQQQNEDSDETISLFGDDDDTGDDEVLEVPGTASQNTVQSNQVERASPIPPSVSQSVITENNPSQSQDESQSVLQETERPSTSTQSVNRRESHEHFSYHLQIGNTYPEFQSPLMVSVGNRSANTSLQMPVVNPSANASFQTSGQNRTVSTTNSIQVPVAFQLANTSLAAVNPSTSVRVPVVIPSAGVGVPGLDPSASVLRVNPSTSVNLPRGNSSASVNLPRGNSSASITLPGGNSFPSVSMPGVNPSAAITLPGENPSTSFSLPRVNPSASVSMPGVNPSASVGVLGVNPSARITVPGLNPFSNVTLPGVNPSAGVSWAAVNPYSSVSLPGANISASISFPGVNPSRIVTLPGLNPSPIATLPGVNPSPIATLPGVNSLSSVTLAGVNPSPIATSAGVNPSPIATLAGVNPSPIATLAGVNPSPIATLPGVNSLSSVTLAGVNPSPSVTLSRVNPSPSFTLPGVNPSPIVTLPGVNSMSSVTLAGVNPSPSVTLSRVNSSPSFTLPGVNPSPIVTLPGVNSLSSVTLAGVNPSPSVTLSGVNLSPSFTLPGVNPSPIATLPLVNTTSAVTLPGVNPSPHVTLPEVNPPGNASSQAQTENQSANSNISLLQTSFQSPSDFKQVNSSKKVLSPERDDEAECCPICFENWTNSGAHRLASLKCGHLFGQSCIMKWLKGRGGKCPQCNAKSKKSEIRVIYAKAVRTMDTAERDRALKDLEMEKEVRRKSELEAAQLKMQYQLAMDECNRLKAQLHSQDRVGMAGPSTYTGASCSGISSSSQPSHKGGAYKLDKTIHISPNGGCRVMAYNPTQYALVLSMPSPNQLFPGHGIKKLSMMDMKSNQYVTIHSKMLRDCCFNNRQDGLLLTASVDKTIKITSLLSNTVVQTYACQVPVWSCAWNLDDTNYVYAGLQNGSIVMYDTRNTLTQVAQFNRDGSRCPIVSLQYVENDINSSFKACGLLTGSLEGVQFWEKKAAAEYKPHILPLEGSCTYVSFERTTRHCMASFRPNKNHPFIKHLMCELQSRSGDCISSSTCSSNTVQTFYGGSTMKLLTRSRLFASPLGSGQVLACAGDESSLSAHIWNGSNGNLQQKLPANSPILDACPFVLDGQHMLAIMTEKLVKIHRWT</sequence>
<dbReference type="SUPFAM" id="SSF57850">
    <property type="entry name" value="RING/U-box"/>
    <property type="match status" value="1"/>
</dbReference>
<keyword evidence="8" id="KW-0808">Transferase</keyword>
<proteinExistence type="predicted"/>
<evidence type="ECO:0000256" key="2">
    <source>
        <dbReference type="ARBA" id="ARBA00004322"/>
    </source>
</evidence>
<keyword evidence="14" id="KW-0862">Zinc</keyword>
<keyword evidence="9" id="KW-0479">Metal-binding</keyword>
<evidence type="ECO:0000256" key="8">
    <source>
        <dbReference type="ARBA" id="ARBA00022679"/>
    </source>
</evidence>
<dbReference type="Pfam" id="PF13445">
    <property type="entry name" value="zf-RING_UBOX"/>
    <property type="match status" value="1"/>
</dbReference>
<feature type="domain" description="RING-type" evidence="20">
    <location>
        <begin position="710"/>
        <end position="754"/>
    </location>
</feature>
<evidence type="ECO:0000256" key="5">
    <source>
        <dbReference type="ARBA" id="ARBA00012483"/>
    </source>
</evidence>
<dbReference type="SUPFAM" id="SSF50978">
    <property type="entry name" value="WD40 repeat-like"/>
    <property type="match status" value="1"/>
</dbReference>
<keyword evidence="12 17" id="KW-0863">Zinc-finger</keyword>
<reference evidence="22" key="1">
    <citation type="submission" date="2025-08" db="UniProtKB">
        <authorList>
            <consortium name="RefSeq"/>
        </authorList>
    </citation>
    <scope>IDENTIFICATION</scope>
    <source>
        <tissue evidence="22">Testes</tissue>
    </source>
</reference>
<organism evidence="21 22">
    <name type="scientific">Saccoglossus kowalevskii</name>
    <name type="common">Acorn worm</name>
    <dbReference type="NCBI Taxonomy" id="10224"/>
    <lineage>
        <taxon>Eukaryota</taxon>
        <taxon>Metazoa</taxon>
        <taxon>Hemichordata</taxon>
        <taxon>Enteropneusta</taxon>
        <taxon>Harrimaniidae</taxon>
        <taxon>Saccoglossus</taxon>
    </lineage>
</organism>
<dbReference type="GeneID" id="100377562"/>
<dbReference type="InterPro" id="IPR015943">
    <property type="entry name" value="WD40/YVTN_repeat-like_dom_sf"/>
</dbReference>
<evidence type="ECO:0000256" key="11">
    <source>
        <dbReference type="ARBA" id="ARBA00022763"/>
    </source>
</evidence>
<evidence type="ECO:0000256" key="12">
    <source>
        <dbReference type="ARBA" id="ARBA00022771"/>
    </source>
</evidence>
<dbReference type="CDD" id="cd16450">
    <property type="entry name" value="mRING-C3HGC3_RFWD3"/>
    <property type="match status" value="1"/>
</dbReference>
<evidence type="ECO:0000256" key="14">
    <source>
        <dbReference type="ARBA" id="ARBA00022833"/>
    </source>
</evidence>
<evidence type="ECO:0000259" key="20">
    <source>
        <dbReference type="PROSITE" id="PS50089"/>
    </source>
</evidence>
<keyword evidence="21" id="KW-1185">Reference proteome</keyword>
<evidence type="ECO:0000313" key="22">
    <source>
        <dbReference type="RefSeq" id="XP_002732699.2"/>
    </source>
</evidence>
<keyword evidence="15" id="KW-0234">DNA repair</keyword>
<dbReference type="SMART" id="SM00320">
    <property type="entry name" value="WD40"/>
    <property type="match status" value="3"/>
</dbReference>
<evidence type="ECO:0000313" key="21">
    <source>
        <dbReference type="Proteomes" id="UP000694865"/>
    </source>
</evidence>
<feature type="compositionally biased region" description="Polar residues" evidence="19">
    <location>
        <begin position="101"/>
        <end position="113"/>
    </location>
</feature>
<dbReference type="InterPro" id="IPR036322">
    <property type="entry name" value="WD40_repeat_dom_sf"/>
</dbReference>
<dbReference type="InterPro" id="IPR027370">
    <property type="entry name" value="Znf-RING_euk"/>
</dbReference>
<keyword evidence="10" id="KW-0677">Repeat</keyword>
<keyword evidence="16" id="KW-0539">Nucleus</keyword>